<dbReference type="PROSITE" id="PS51007">
    <property type="entry name" value="CYTC"/>
    <property type="match status" value="1"/>
</dbReference>
<dbReference type="InterPro" id="IPR013427">
    <property type="entry name" value="Haem-bd_dom_put"/>
</dbReference>
<dbReference type="SUPFAM" id="SSF50952">
    <property type="entry name" value="Soluble quinoprotein glucose dehydrogenase"/>
    <property type="match status" value="1"/>
</dbReference>
<evidence type="ECO:0000256" key="2">
    <source>
        <dbReference type="ARBA" id="ARBA00022723"/>
    </source>
</evidence>
<accession>A0A518CHW3</accession>
<dbReference type="InterPro" id="IPR012938">
    <property type="entry name" value="Glc/Sorbosone_DH"/>
</dbReference>
<evidence type="ECO:0000256" key="3">
    <source>
        <dbReference type="ARBA" id="ARBA00023004"/>
    </source>
</evidence>
<dbReference type="Proteomes" id="UP000317178">
    <property type="component" value="Chromosome"/>
</dbReference>
<dbReference type="RefSeq" id="WP_144992844.1">
    <property type="nucleotide sequence ID" value="NZ_CP036281.1"/>
</dbReference>
<dbReference type="GO" id="GO:0020037">
    <property type="term" value="F:heme binding"/>
    <property type="evidence" value="ECO:0007669"/>
    <property type="project" value="InterPro"/>
</dbReference>
<sequence>MRRHRNGIVTILVLFLLTSLPLAVTMAEEPVSDLFQLKERVPLTTSNVIGSPEPPKPYRLKRAYPQLKFDEPVAMVAEPGTNRMIVVQFGGQIVAFEDGTKGTELTEVFNIHTPKLRRDPYNITFHPNYIENRRLYLFVEVRTKQVDNSERIEVYEFKMQEGENAKIDPNSERMIVSWKSRGHTGGGITFGPDGYFYISTGDGTTGSDVNVTGQDITDLQAGILRLDVDNYEEGQAYSIPEDNPFNHIPEARHELWAYGLRAPWRMDWDLPTNTLYIGDVGQDVWEMIHVGKKGANYGWSATEGGLPFIPEREKGPSEITKPIASHHHTESRSITGGYVYRGPDLPELQEAYIYCDYATGKVWGLRYVDGEVTWNEELADSSYSIATFGLDHQNDLFLVDYADGILLQLEPNPYVDHKVDFPKTLSATGLYESVPENKPAAGVVKYETVAPGFHDGAKEELWLAIPGNDWIKESKWNGWDFQNGAVALQTLTLELEPGKQTRVETRLLTRQENEWLGYSYLWNDEQTEATLVEKNGRKVELSEADPLNTGQTRKRTWNIPSRAECMSCHSRQAKFVLSLNSLQLDIEREVDGKLVSQITMFNDLGFFKEPRQATKAERPAPPKVESARIPTLAERSTPRKPTKAEVTKTWDFSLVNPYDESADLHMRARSYLHINCAHCHVKDGGGNAKMELELNKPDRYTNIIGVKPLQGTFDLADGLLIAPGEPSRSVLFYRLSKMGSGHMPQVGSHQVDPQARQFLHDWILTLESDADTPDPSFETISLQQQNKDTIQFLTDSPNAPETEVQAMLESLLSTPTGAMQALHAYEQDQFLPGIDDKMLTVATGGSFAAARDLFERFLPEELRLKRLGTDFDIATLLAQPGNVDRGRELFTRTAGIQCRNCHTVGEDKPALGPDLAKIGEKYTREQILESILEPSKKIEDKYKGYIVGNEDGLVFSGMIVNRGPDGIVVRDNELKDHTVPEDEIDFVEEHKKSLMPEQMFRDLTAEQAADLLEYLSSLK</sequence>
<dbReference type="GO" id="GO:0009055">
    <property type="term" value="F:electron transfer activity"/>
    <property type="evidence" value="ECO:0007669"/>
    <property type="project" value="InterPro"/>
</dbReference>
<dbReference type="Pfam" id="PF07995">
    <property type="entry name" value="GSDH"/>
    <property type="match status" value="1"/>
</dbReference>
<dbReference type="EC" id="1.1.5.-" evidence="6"/>
<dbReference type="Gene3D" id="1.10.760.10">
    <property type="entry name" value="Cytochrome c-like domain"/>
    <property type="match status" value="1"/>
</dbReference>
<dbReference type="PANTHER" id="PTHR19328:SF75">
    <property type="entry name" value="ALDOSE SUGAR DEHYDROGENASE YLII"/>
    <property type="match status" value="1"/>
</dbReference>
<dbReference type="OrthoDB" id="9770043at2"/>
<name>A0A518CHW3_9PLAN</name>
<dbReference type="Pfam" id="PF00034">
    <property type="entry name" value="Cytochrom_C"/>
    <property type="match status" value="1"/>
</dbReference>
<dbReference type="GO" id="GO:0046872">
    <property type="term" value="F:metal ion binding"/>
    <property type="evidence" value="ECO:0007669"/>
    <property type="project" value="UniProtKB-KW"/>
</dbReference>
<proteinExistence type="predicted"/>
<dbReference type="NCBIfam" id="TIGR02603">
    <property type="entry name" value="CxxCH_TIGR02603"/>
    <property type="match status" value="1"/>
</dbReference>
<dbReference type="InterPro" id="IPR036909">
    <property type="entry name" value="Cyt_c-like_dom_sf"/>
</dbReference>
<dbReference type="PANTHER" id="PTHR19328">
    <property type="entry name" value="HEDGEHOG-INTERACTING PROTEIN"/>
    <property type="match status" value="1"/>
</dbReference>
<dbReference type="InterPro" id="IPR011041">
    <property type="entry name" value="Quinoprot_gluc/sorb_DH_b-prop"/>
</dbReference>
<dbReference type="EMBL" id="CP036281">
    <property type="protein sequence ID" value="QDU78807.1"/>
    <property type="molecule type" value="Genomic_DNA"/>
</dbReference>
<dbReference type="Gene3D" id="2.120.10.30">
    <property type="entry name" value="TolB, C-terminal domain"/>
    <property type="match status" value="1"/>
</dbReference>
<keyword evidence="2 4" id="KW-0479">Metal-binding</keyword>
<keyword evidence="6" id="KW-0560">Oxidoreductase</keyword>
<feature type="domain" description="Cytochrome c" evidence="5">
    <location>
        <begin position="881"/>
        <end position="1019"/>
    </location>
</feature>
<evidence type="ECO:0000313" key="7">
    <source>
        <dbReference type="Proteomes" id="UP000317178"/>
    </source>
</evidence>
<dbReference type="InterPro" id="IPR011042">
    <property type="entry name" value="6-blade_b-propeller_TolB-like"/>
</dbReference>
<dbReference type="AlphaFoldDB" id="A0A518CHW3"/>
<dbReference type="InterPro" id="IPR009056">
    <property type="entry name" value="Cyt_c-like_dom"/>
</dbReference>
<reference evidence="6 7" key="1">
    <citation type="submission" date="2019-02" db="EMBL/GenBank/DDBJ databases">
        <title>Deep-cultivation of Planctomycetes and their phenomic and genomic characterization uncovers novel biology.</title>
        <authorList>
            <person name="Wiegand S."/>
            <person name="Jogler M."/>
            <person name="Boedeker C."/>
            <person name="Pinto D."/>
            <person name="Vollmers J."/>
            <person name="Rivas-Marin E."/>
            <person name="Kohn T."/>
            <person name="Peeters S.H."/>
            <person name="Heuer A."/>
            <person name="Rast P."/>
            <person name="Oberbeckmann S."/>
            <person name="Bunk B."/>
            <person name="Jeske O."/>
            <person name="Meyerdierks A."/>
            <person name="Storesund J.E."/>
            <person name="Kallscheuer N."/>
            <person name="Luecker S."/>
            <person name="Lage O.M."/>
            <person name="Pohl T."/>
            <person name="Merkel B.J."/>
            <person name="Hornburger P."/>
            <person name="Mueller R.-W."/>
            <person name="Bruemmer F."/>
            <person name="Labrenz M."/>
            <person name="Spormann A.M."/>
            <person name="Op den Camp H."/>
            <person name="Overmann J."/>
            <person name="Amann R."/>
            <person name="Jetten M.S.M."/>
            <person name="Mascher T."/>
            <person name="Medema M.H."/>
            <person name="Devos D.P."/>
            <person name="Kaster A.-K."/>
            <person name="Ovreas L."/>
            <person name="Rohde M."/>
            <person name="Galperin M.Y."/>
            <person name="Jogler C."/>
        </authorList>
    </citation>
    <scope>NUCLEOTIDE SEQUENCE [LARGE SCALE GENOMIC DNA]</scope>
    <source>
        <strain evidence="6 7">Pla110</strain>
    </source>
</reference>
<dbReference type="SUPFAM" id="SSF46626">
    <property type="entry name" value="Cytochrome c"/>
    <property type="match status" value="2"/>
</dbReference>
<protein>
    <submittedName>
        <fullName evidence="6">Soluble aldose sugar dehydrogenase YliI</fullName>
        <ecNumber evidence="6">1.1.5.-</ecNumber>
    </submittedName>
</protein>
<keyword evidence="7" id="KW-1185">Reference proteome</keyword>
<evidence type="ECO:0000313" key="6">
    <source>
        <dbReference type="EMBL" id="QDU78807.1"/>
    </source>
</evidence>
<organism evidence="6 7">
    <name type="scientific">Polystyrenella longa</name>
    <dbReference type="NCBI Taxonomy" id="2528007"/>
    <lineage>
        <taxon>Bacteria</taxon>
        <taxon>Pseudomonadati</taxon>
        <taxon>Planctomycetota</taxon>
        <taxon>Planctomycetia</taxon>
        <taxon>Planctomycetales</taxon>
        <taxon>Planctomycetaceae</taxon>
        <taxon>Polystyrenella</taxon>
    </lineage>
</organism>
<evidence type="ECO:0000259" key="5">
    <source>
        <dbReference type="PROSITE" id="PS51007"/>
    </source>
</evidence>
<dbReference type="GO" id="GO:0016491">
    <property type="term" value="F:oxidoreductase activity"/>
    <property type="evidence" value="ECO:0007669"/>
    <property type="project" value="UniProtKB-KW"/>
</dbReference>
<evidence type="ECO:0000256" key="4">
    <source>
        <dbReference type="PROSITE-ProRule" id="PRU00433"/>
    </source>
</evidence>
<evidence type="ECO:0000256" key="1">
    <source>
        <dbReference type="ARBA" id="ARBA00022617"/>
    </source>
</evidence>
<keyword evidence="3 4" id="KW-0408">Iron</keyword>
<dbReference type="KEGG" id="plon:Pla110_05110"/>
<keyword evidence="1 4" id="KW-0349">Heme</keyword>
<gene>
    <name evidence="6" type="primary">yliI_1</name>
    <name evidence="6" type="ORF">Pla110_05110</name>
</gene>